<comment type="caution">
    <text evidence="1">The sequence shown here is derived from an EMBL/GenBank/DDBJ whole genome shotgun (WGS) entry which is preliminary data.</text>
</comment>
<keyword evidence="2" id="KW-1185">Reference proteome</keyword>
<gene>
    <name evidence="1" type="ORF">B0T17DRAFT_503001</name>
</gene>
<proteinExistence type="predicted"/>
<evidence type="ECO:0000313" key="2">
    <source>
        <dbReference type="Proteomes" id="UP001174934"/>
    </source>
</evidence>
<dbReference type="Proteomes" id="UP001174934">
    <property type="component" value="Unassembled WGS sequence"/>
</dbReference>
<reference evidence="1" key="1">
    <citation type="submission" date="2023-06" db="EMBL/GenBank/DDBJ databases">
        <title>Genome-scale phylogeny and comparative genomics of the fungal order Sordariales.</title>
        <authorList>
            <consortium name="Lawrence Berkeley National Laboratory"/>
            <person name="Hensen N."/>
            <person name="Bonometti L."/>
            <person name="Westerberg I."/>
            <person name="Brannstrom I.O."/>
            <person name="Guillou S."/>
            <person name="Cros-Aarteil S."/>
            <person name="Calhoun S."/>
            <person name="Haridas S."/>
            <person name="Kuo A."/>
            <person name="Mondo S."/>
            <person name="Pangilinan J."/>
            <person name="Riley R."/>
            <person name="LaButti K."/>
            <person name="Andreopoulos B."/>
            <person name="Lipzen A."/>
            <person name="Chen C."/>
            <person name="Yanf M."/>
            <person name="Daum C."/>
            <person name="Ng V."/>
            <person name="Clum A."/>
            <person name="Steindorff A."/>
            <person name="Ohm R."/>
            <person name="Martin F."/>
            <person name="Silar P."/>
            <person name="Natvig D."/>
            <person name="Lalanne C."/>
            <person name="Gautier V."/>
            <person name="Ament-velasquez S.L."/>
            <person name="Kruys A."/>
            <person name="Hutchinson M.I."/>
            <person name="Powell A.J."/>
            <person name="Barry K."/>
            <person name="Miller A.N."/>
            <person name="Grigoriev I.V."/>
            <person name="Debuchy R."/>
            <person name="Gladieux P."/>
            <person name="Thoren M.H."/>
            <person name="Johannesson H."/>
        </authorList>
    </citation>
    <scope>NUCLEOTIDE SEQUENCE</scope>
    <source>
        <strain evidence="1">SMH3391-2</strain>
    </source>
</reference>
<evidence type="ECO:0000313" key="1">
    <source>
        <dbReference type="EMBL" id="KAK0635470.1"/>
    </source>
</evidence>
<sequence length="188" mass="19980">MSKHGYSIRSGMTLEKTAHQYSDNKSKVRDIQALVVDSRKTPSHAKMTPSDRSFPLLVSVAIGARVLKTVAFSSTLSSKMILARLKSVVLSASRGAVDLETQRTEEAGLRQFDAQIADSNRSPTYQASSDETTEKGTTTLVPFHGSLSLLPKIAARAVGLGCLGLLAGTAKQGLGSMVGQTTMFVVGH</sequence>
<dbReference type="EMBL" id="JAULSR010000001">
    <property type="protein sequence ID" value="KAK0635470.1"/>
    <property type="molecule type" value="Genomic_DNA"/>
</dbReference>
<accession>A0AA39XKR5</accession>
<protein>
    <submittedName>
        <fullName evidence="1">Uncharacterized protein</fullName>
    </submittedName>
</protein>
<dbReference type="AlphaFoldDB" id="A0AA39XKR5"/>
<organism evidence="1 2">
    <name type="scientific">Bombardia bombarda</name>
    <dbReference type="NCBI Taxonomy" id="252184"/>
    <lineage>
        <taxon>Eukaryota</taxon>
        <taxon>Fungi</taxon>
        <taxon>Dikarya</taxon>
        <taxon>Ascomycota</taxon>
        <taxon>Pezizomycotina</taxon>
        <taxon>Sordariomycetes</taxon>
        <taxon>Sordariomycetidae</taxon>
        <taxon>Sordariales</taxon>
        <taxon>Lasiosphaeriaceae</taxon>
        <taxon>Bombardia</taxon>
    </lineage>
</organism>
<name>A0AA39XKR5_9PEZI</name>